<dbReference type="SUPFAM" id="SSF53335">
    <property type="entry name" value="S-adenosyl-L-methionine-dependent methyltransferases"/>
    <property type="match status" value="1"/>
</dbReference>
<dbReference type="Proteomes" id="UP001190700">
    <property type="component" value="Unassembled WGS sequence"/>
</dbReference>
<dbReference type="InterPro" id="IPR038576">
    <property type="entry name" value="Methyltransf_Zn-bd_dom_put_sf"/>
</dbReference>
<feature type="domain" description="C-methyltransferase" evidence="2">
    <location>
        <begin position="282"/>
        <end position="442"/>
    </location>
</feature>
<dbReference type="Gene3D" id="6.20.50.110">
    <property type="entry name" value="Methyltransferase, zinc-binding domain"/>
    <property type="match status" value="1"/>
</dbReference>
<evidence type="ECO:0008006" key="5">
    <source>
        <dbReference type="Google" id="ProtNLM"/>
    </source>
</evidence>
<dbReference type="Pfam" id="PF08421">
    <property type="entry name" value="Methyltransf_13"/>
    <property type="match status" value="1"/>
</dbReference>
<evidence type="ECO:0000259" key="2">
    <source>
        <dbReference type="Pfam" id="PF08484"/>
    </source>
</evidence>
<protein>
    <recommendedName>
        <fullName evidence="5">C-methyltransferase</fullName>
    </recommendedName>
</protein>
<sequence>MASTILPSAAQSIFEKNTTADINLDDLSLQDSKDYYIRTRCRLCGSEELTPVLSLTPTPPANAFINASLLGKTVNEYPLDVSFCEDCTHLQLVNVIDPEILFKNYVYVSGATNVMIDHMKNYAADVLKVANVHDVELVVEFGSNDGTLLRFFKESGHKVLGIDPAENLAAAASASGIPTIPSLFNLQCVRTVLKEHGKAKLICANHCCAHIDNLTEVFEAVRELMSPDGLWVFEVGYLLDVYTKALFDTIYHEHLDFHTVLPLQKILKKYQLQLVRADRVDIQGGALRCFVRHIADTNVLQEDIDNMNKLIQLEAAAGLHASPTFLNWGAQIDTIGLELRALLLALKANGKTIAGYGAPAKATTLMYHFGFTSDNISYIVDDNPLKQGLYTPGLNIPVVSSSKLREDRPDYVIILAWNFADSVIEQNTEYLQAGGRFIVPLPNVRIHATHATATASPIESTVSEAVMPSETEKATDSVTG</sequence>
<dbReference type="InterPro" id="IPR013691">
    <property type="entry name" value="MeTrfase_14"/>
</dbReference>
<proteinExistence type="predicted"/>
<dbReference type="Pfam" id="PF13489">
    <property type="entry name" value="Methyltransf_23"/>
    <property type="match status" value="1"/>
</dbReference>
<feature type="domain" description="Methyltransferase putative zinc binding" evidence="1">
    <location>
        <begin position="41"/>
        <end position="102"/>
    </location>
</feature>
<dbReference type="InterPro" id="IPR013630">
    <property type="entry name" value="Methyltransf_Zn-bd_dom_put"/>
</dbReference>
<evidence type="ECO:0000259" key="1">
    <source>
        <dbReference type="Pfam" id="PF08421"/>
    </source>
</evidence>
<gene>
    <name evidence="3" type="ORF">CYMTET_29602</name>
</gene>
<dbReference type="PANTHER" id="PTHR43861">
    <property type="entry name" value="TRANS-ACONITATE 2-METHYLTRANSFERASE-RELATED"/>
    <property type="match status" value="1"/>
</dbReference>
<dbReference type="InterPro" id="IPR029063">
    <property type="entry name" value="SAM-dependent_MTases_sf"/>
</dbReference>
<accession>A0AAE0FKR0</accession>
<dbReference type="AlphaFoldDB" id="A0AAE0FKR0"/>
<organism evidence="3 4">
    <name type="scientific">Cymbomonas tetramitiformis</name>
    <dbReference type="NCBI Taxonomy" id="36881"/>
    <lineage>
        <taxon>Eukaryota</taxon>
        <taxon>Viridiplantae</taxon>
        <taxon>Chlorophyta</taxon>
        <taxon>Pyramimonadophyceae</taxon>
        <taxon>Pyramimonadales</taxon>
        <taxon>Pyramimonadaceae</taxon>
        <taxon>Cymbomonas</taxon>
    </lineage>
</organism>
<dbReference type="EMBL" id="LGRX02016854">
    <property type="protein sequence ID" value="KAK3261494.1"/>
    <property type="molecule type" value="Genomic_DNA"/>
</dbReference>
<evidence type="ECO:0000313" key="4">
    <source>
        <dbReference type="Proteomes" id="UP001190700"/>
    </source>
</evidence>
<comment type="caution">
    <text evidence="3">The sequence shown here is derived from an EMBL/GenBank/DDBJ whole genome shotgun (WGS) entry which is preliminary data.</text>
</comment>
<dbReference type="PANTHER" id="PTHR43861:SF5">
    <property type="entry name" value="BLL5978 PROTEIN"/>
    <property type="match status" value="1"/>
</dbReference>
<evidence type="ECO:0000313" key="3">
    <source>
        <dbReference type="EMBL" id="KAK3261494.1"/>
    </source>
</evidence>
<name>A0AAE0FKR0_9CHLO</name>
<keyword evidence="4" id="KW-1185">Reference proteome</keyword>
<dbReference type="Gene3D" id="3.40.50.150">
    <property type="entry name" value="Vaccinia Virus protein VP39"/>
    <property type="match status" value="1"/>
</dbReference>
<dbReference type="Gene3D" id="3.40.50.720">
    <property type="entry name" value="NAD(P)-binding Rossmann-like Domain"/>
    <property type="match status" value="1"/>
</dbReference>
<dbReference type="Pfam" id="PF08484">
    <property type="entry name" value="Methyltransf_14"/>
    <property type="match status" value="1"/>
</dbReference>
<reference evidence="3 4" key="1">
    <citation type="journal article" date="2015" name="Genome Biol. Evol.">
        <title>Comparative Genomics of a Bacterivorous Green Alga Reveals Evolutionary Causalities and Consequences of Phago-Mixotrophic Mode of Nutrition.</title>
        <authorList>
            <person name="Burns J.A."/>
            <person name="Paasch A."/>
            <person name="Narechania A."/>
            <person name="Kim E."/>
        </authorList>
    </citation>
    <scope>NUCLEOTIDE SEQUENCE [LARGE SCALE GENOMIC DNA]</scope>
    <source>
        <strain evidence="3 4">PLY_AMNH</strain>
    </source>
</reference>